<dbReference type="KEGG" id="mph:MLP_14010"/>
<organism evidence="3 4">
    <name type="scientific">Microlunatus phosphovorus (strain ATCC 700054 / DSM 10555 / JCM 9379 / NBRC 101784 / NCIMB 13414 / VKM Ac-1990 / NM-1)</name>
    <dbReference type="NCBI Taxonomy" id="1032480"/>
    <lineage>
        <taxon>Bacteria</taxon>
        <taxon>Bacillati</taxon>
        <taxon>Actinomycetota</taxon>
        <taxon>Actinomycetes</taxon>
        <taxon>Propionibacteriales</taxon>
        <taxon>Propionibacteriaceae</taxon>
        <taxon>Microlunatus</taxon>
    </lineage>
</organism>
<feature type="region of interest" description="Disordered" evidence="1">
    <location>
        <begin position="104"/>
        <end position="123"/>
    </location>
</feature>
<reference evidence="3 4" key="1">
    <citation type="submission" date="2011-05" db="EMBL/GenBank/DDBJ databases">
        <title>Whole genome sequence of Microlunatus phosphovorus NM-1.</title>
        <authorList>
            <person name="Hosoyama A."/>
            <person name="Sasaki K."/>
            <person name="Harada T."/>
            <person name="Igarashi R."/>
            <person name="Kawakoshi A."/>
            <person name="Sasagawa M."/>
            <person name="Fukada J."/>
            <person name="Nakamura S."/>
            <person name="Katano Y."/>
            <person name="Hanada S."/>
            <person name="Kamagata Y."/>
            <person name="Nakamura N."/>
            <person name="Yamazaki S."/>
            <person name="Fujita N."/>
        </authorList>
    </citation>
    <scope>NUCLEOTIDE SEQUENCE [LARGE SCALE GENOMIC DNA]</scope>
    <source>
        <strain evidence="4">ATCC 700054 / DSM 10555 / JCM 9379 / NBRC 101784 / NCIMB 13414 / VKM Ac-1990 / NM-1</strain>
    </source>
</reference>
<dbReference type="InterPro" id="IPR052509">
    <property type="entry name" value="Metal_resp_DNA-bind_regulator"/>
</dbReference>
<dbReference type="Gene3D" id="1.10.10.10">
    <property type="entry name" value="Winged helix-like DNA-binding domain superfamily/Winged helix DNA-binding domain"/>
    <property type="match status" value="1"/>
</dbReference>
<dbReference type="Pfam" id="PF03551">
    <property type="entry name" value="PadR"/>
    <property type="match status" value="1"/>
</dbReference>
<evidence type="ECO:0000259" key="2">
    <source>
        <dbReference type="Pfam" id="PF03551"/>
    </source>
</evidence>
<proteinExistence type="predicted"/>
<sequence length="123" mass="13237">MTRQRRTAGGLELMSLLAVADLGAEAYGLSVRRDVSRRCGHEYSVGAIYTTLSRLEKKGWITSSLTSPQPVRGGRARRHFQIAAPGVRALAEARRQSDLLWQSGQSANGWGRGGVSSAGEQPA</sequence>
<accession>F5XQB5</accession>
<evidence type="ECO:0000256" key="1">
    <source>
        <dbReference type="SAM" id="MobiDB-lite"/>
    </source>
</evidence>
<evidence type="ECO:0000313" key="3">
    <source>
        <dbReference type="EMBL" id="BAK34415.1"/>
    </source>
</evidence>
<dbReference type="RefSeq" id="WP_013862298.1">
    <property type="nucleotide sequence ID" value="NC_015635.1"/>
</dbReference>
<evidence type="ECO:0000313" key="4">
    <source>
        <dbReference type="Proteomes" id="UP000007947"/>
    </source>
</evidence>
<dbReference type="Proteomes" id="UP000007947">
    <property type="component" value="Chromosome"/>
</dbReference>
<gene>
    <name evidence="3" type="ordered locus">MLP_14010</name>
</gene>
<feature type="domain" description="Transcription regulator PadR N-terminal" evidence="2">
    <location>
        <begin position="16"/>
        <end position="92"/>
    </location>
</feature>
<dbReference type="InterPro" id="IPR036388">
    <property type="entry name" value="WH-like_DNA-bd_sf"/>
</dbReference>
<name>F5XQB5_MICPN</name>
<dbReference type="AlphaFoldDB" id="F5XQB5"/>
<dbReference type="PANTHER" id="PTHR33169">
    <property type="entry name" value="PADR-FAMILY TRANSCRIPTIONAL REGULATOR"/>
    <property type="match status" value="1"/>
</dbReference>
<keyword evidence="4" id="KW-1185">Reference proteome</keyword>
<dbReference type="SUPFAM" id="SSF46785">
    <property type="entry name" value="Winged helix' DNA-binding domain"/>
    <property type="match status" value="1"/>
</dbReference>
<protein>
    <submittedName>
        <fullName evidence="3">Putative PadR family transcriptional regulator</fullName>
    </submittedName>
</protein>
<dbReference type="eggNOG" id="COG1695">
    <property type="taxonomic scope" value="Bacteria"/>
</dbReference>
<dbReference type="STRING" id="1032480.MLP_14010"/>
<dbReference type="HOGENOM" id="CLU_063440_12_0_11"/>
<dbReference type="InterPro" id="IPR036390">
    <property type="entry name" value="WH_DNA-bd_sf"/>
</dbReference>
<dbReference type="InterPro" id="IPR005149">
    <property type="entry name" value="Tscrpt_reg_PadR_N"/>
</dbReference>
<dbReference type="PANTHER" id="PTHR33169:SF14">
    <property type="entry name" value="TRANSCRIPTIONAL REGULATOR RV3488"/>
    <property type="match status" value="1"/>
</dbReference>
<dbReference type="EMBL" id="AP012204">
    <property type="protein sequence ID" value="BAK34415.1"/>
    <property type="molecule type" value="Genomic_DNA"/>
</dbReference>